<evidence type="ECO:0000256" key="2">
    <source>
        <dbReference type="ARBA" id="ARBA00005986"/>
    </source>
</evidence>
<accession>A0A6G1JLN5</accession>
<evidence type="ECO:0000256" key="8">
    <source>
        <dbReference type="ARBA" id="ARBA00034313"/>
    </source>
</evidence>
<dbReference type="OrthoDB" id="3454835at2759"/>
<evidence type="ECO:0000313" key="12">
    <source>
        <dbReference type="Proteomes" id="UP000799291"/>
    </source>
</evidence>
<dbReference type="InterPro" id="IPR013901">
    <property type="entry name" value="Anthrone_oxy"/>
</dbReference>
<keyword evidence="4 9" id="KW-1133">Transmembrane helix</keyword>
<evidence type="ECO:0000256" key="1">
    <source>
        <dbReference type="ARBA" id="ARBA00004141"/>
    </source>
</evidence>
<evidence type="ECO:0000259" key="10">
    <source>
        <dbReference type="Pfam" id="PF07110"/>
    </source>
</evidence>
<name>A0A6G1JLN5_9PLEO</name>
<keyword evidence="12" id="KW-1185">Reference proteome</keyword>
<feature type="transmembrane region" description="Helical" evidence="9">
    <location>
        <begin position="253"/>
        <end position="273"/>
    </location>
</feature>
<keyword evidence="7 9" id="KW-0472">Membrane</keyword>
<dbReference type="PANTHER" id="PTHR35042:SF3">
    <property type="entry name" value="ANTHRONE OXYGENASE-RELATED"/>
    <property type="match status" value="1"/>
</dbReference>
<dbReference type="GO" id="GO:0016020">
    <property type="term" value="C:membrane"/>
    <property type="evidence" value="ECO:0007669"/>
    <property type="project" value="UniProtKB-SubCell"/>
</dbReference>
<keyword evidence="6" id="KW-0503">Monooxygenase</keyword>
<dbReference type="InterPro" id="IPR009799">
    <property type="entry name" value="EthD_dom"/>
</dbReference>
<evidence type="ECO:0000313" key="11">
    <source>
        <dbReference type="EMBL" id="KAF2691140.1"/>
    </source>
</evidence>
<feature type="transmembrane region" description="Helical" evidence="9">
    <location>
        <begin position="318"/>
        <end position="337"/>
    </location>
</feature>
<comment type="subcellular location">
    <subcellularLocation>
        <location evidence="1">Membrane</location>
        <topology evidence="1">Multi-pass membrane protein</topology>
    </subcellularLocation>
</comment>
<evidence type="ECO:0000256" key="7">
    <source>
        <dbReference type="ARBA" id="ARBA00023136"/>
    </source>
</evidence>
<evidence type="ECO:0000256" key="5">
    <source>
        <dbReference type="ARBA" id="ARBA00023002"/>
    </source>
</evidence>
<feature type="transmembrane region" description="Helical" evidence="9">
    <location>
        <begin position="178"/>
        <end position="200"/>
    </location>
</feature>
<dbReference type="Pfam" id="PF07110">
    <property type="entry name" value="EthD"/>
    <property type="match status" value="1"/>
</dbReference>
<evidence type="ECO:0000256" key="3">
    <source>
        <dbReference type="ARBA" id="ARBA00022692"/>
    </source>
</evidence>
<keyword evidence="3 9" id="KW-0812">Transmembrane</keyword>
<keyword evidence="5" id="KW-0560">Oxidoreductase</keyword>
<dbReference type="Pfam" id="PF08592">
    <property type="entry name" value="Anthrone_oxy"/>
    <property type="match status" value="1"/>
</dbReference>
<organism evidence="11 12">
    <name type="scientific">Lentithecium fluviatile CBS 122367</name>
    <dbReference type="NCBI Taxonomy" id="1168545"/>
    <lineage>
        <taxon>Eukaryota</taxon>
        <taxon>Fungi</taxon>
        <taxon>Dikarya</taxon>
        <taxon>Ascomycota</taxon>
        <taxon>Pezizomycotina</taxon>
        <taxon>Dothideomycetes</taxon>
        <taxon>Pleosporomycetidae</taxon>
        <taxon>Pleosporales</taxon>
        <taxon>Massarineae</taxon>
        <taxon>Lentitheciaceae</taxon>
        <taxon>Lentithecium</taxon>
    </lineage>
</organism>
<dbReference type="Gene3D" id="3.30.70.100">
    <property type="match status" value="1"/>
</dbReference>
<dbReference type="GO" id="GO:0004497">
    <property type="term" value="F:monooxygenase activity"/>
    <property type="evidence" value="ECO:0007669"/>
    <property type="project" value="UniProtKB-KW"/>
</dbReference>
<gene>
    <name evidence="11" type="ORF">K458DRAFT_355673</name>
</gene>
<dbReference type="Proteomes" id="UP000799291">
    <property type="component" value="Unassembled WGS sequence"/>
</dbReference>
<protein>
    <submittedName>
        <fullName evidence="11">DUF1772-domain-containing protein</fullName>
    </submittedName>
</protein>
<comment type="similarity">
    <text evidence="2">Belongs to the tpcK family.</text>
</comment>
<feature type="transmembrane region" description="Helical" evidence="9">
    <location>
        <begin position="220"/>
        <end position="241"/>
    </location>
</feature>
<dbReference type="PANTHER" id="PTHR35042">
    <property type="entry name" value="ANTHRONE OXYGENASE ENCC"/>
    <property type="match status" value="1"/>
</dbReference>
<evidence type="ECO:0000256" key="9">
    <source>
        <dbReference type="SAM" id="Phobius"/>
    </source>
</evidence>
<feature type="domain" description="EthD" evidence="10">
    <location>
        <begin position="29"/>
        <end position="126"/>
    </location>
</feature>
<reference evidence="11" key="1">
    <citation type="journal article" date="2020" name="Stud. Mycol.">
        <title>101 Dothideomycetes genomes: a test case for predicting lifestyles and emergence of pathogens.</title>
        <authorList>
            <person name="Haridas S."/>
            <person name="Albert R."/>
            <person name="Binder M."/>
            <person name="Bloem J."/>
            <person name="Labutti K."/>
            <person name="Salamov A."/>
            <person name="Andreopoulos B."/>
            <person name="Baker S."/>
            <person name="Barry K."/>
            <person name="Bills G."/>
            <person name="Bluhm B."/>
            <person name="Cannon C."/>
            <person name="Castanera R."/>
            <person name="Culley D."/>
            <person name="Daum C."/>
            <person name="Ezra D."/>
            <person name="Gonzalez J."/>
            <person name="Henrissat B."/>
            <person name="Kuo A."/>
            <person name="Liang C."/>
            <person name="Lipzen A."/>
            <person name="Lutzoni F."/>
            <person name="Magnuson J."/>
            <person name="Mondo S."/>
            <person name="Nolan M."/>
            <person name="Ohm R."/>
            <person name="Pangilinan J."/>
            <person name="Park H.-J."/>
            <person name="Ramirez L."/>
            <person name="Alfaro M."/>
            <person name="Sun H."/>
            <person name="Tritt A."/>
            <person name="Yoshinaga Y."/>
            <person name="Zwiers L.-H."/>
            <person name="Turgeon B."/>
            <person name="Goodwin S."/>
            <person name="Spatafora J."/>
            <person name="Crous P."/>
            <person name="Grigoriev I."/>
        </authorList>
    </citation>
    <scope>NUCLEOTIDE SEQUENCE</scope>
    <source>
        <strain evidence="11">CBS 122367</strain>
    </source>
</reference>
<evidence type="ECO:0000256" key="6">
    <source>
        <dbReference type="ARBA" id="ARBA00023033"/>
    </source>
</evidence>
<comment type="similarity">
    <text evidence="8">Belongs to the anthrone oxygenase family.</text>
</comment>
<dbReference type="EMBL" id="MU005570">
    <property type="protein sequence ID" value="KAF2691140.1"/>
    <property type="molecule type" value="Genomic_DNA"/>
</dbReference>
<dbReference type="AlphaFoldDB" id="A0A6G1JLN5"/>
<dbReference type="InterPro" id="IPR011008">
    <property type="entry name" value="Dimeric_a/b-barrel"/>
</dbReference>
<sequence>MPATQGFPDLPQGNPDGQLLCLTICGYRRPGMSEEDYRRHMTQVSGPMTKGLMAKYGIIRWTMLHNTTETRALMTQLFDEHMVNLADFDCFSQVTFRSVDDYKRMREDPWYRKQIAGDHVNFADTHRSMMTIGWVTDFIEHGKLVEGSTKGSKTEENSVAFRKRQAATGSTTKTQVTAIVLGSFLSGCMMSLSLMAVPVLLDTTTESPQLFHQWTRMYHYGHQVLPGMAISTFLLYSYTCIRKRKAEKPKPWRLLALAGLVTVSIIPFTLLIMKPTNDELFRLEAVTRIVRTGGHSEVSVLGIKEAKGLVVKWAWMHFTRSCFPLVGAVIGALGTFWC</sequence>
<evidence type="ECO:0000256" key="4">
    <source>
        <dbReference type="ARBA" id="ARBA00022989"/>
    </source>
</evidence>
<proteinExistence type="inferred from homology"/>
<dbReference type="SUPFAM" id="SSF54909">
    <property type="entry name" value="Dimeric alpha+beta barrel"/>
    <property type="match status" value="1"/>
</dbReference>